<organism evidence="1 2">
    <name type="scientific">Gossypium raimondii</name>
    <name type="common">Peruvian cotton</name>
    <name type="synonym">Gossypium klotzschianum subsp. raimondii</name>
    <dbReference type="NCBI Taxonomy" id="29730"/>
    <lineage>
        <taxon>Eukaryota</taxon>
        <taxon>Viridiplantae</taxon>
        <taxon>Streptophyta</taxon>
        <taxon>Embryophyta</taxon>
        <taxon>Tracheophyta</taxon>
        <taxon>Spermatophyta</taxon>
        <taxon>Magnoliopsida</taxon>
        <taxon>eudicotyledons</taxon>
        <taxon>Gunneridae</taxon>
        <taxon>Pentapetalae</taxon>
        <taxon>rosids</taxon>
        <taxon>malvids</taxon>
        <taxon>Malvales</taxon>
        <taxon>Malvaceae</taxon>
        <taxon>Malvoideae</taxon>
        <taxon>Gossypium</taxon>
    </lineage>
</organism>
<proteinExistence type="predicted"/>
<reference evidence="1 2" key="1">
    <citation type="journal article" date="2019" name="Genome Biol. Evol.">
        <title>Insights into the evolution of the New World diploid cottons (Gossypium, subgenus Houzingenia) based on genome sequencing.</title>
        <authorList>
            <person name="Grover C.E."/>
            <person name="Arick M.A. 2nd"/>
            <person name="Thrash A."/>
            <person name="Conover J.L."/>
            <person name="Sanders W.S."/>
            <person name="Peterson D.G."/>
            <person name="Frelichowski J.E."/>
            <person name="Scheffler J.A."/>
            <person name="Scheffler B.E."/>
            <person name="Wendel J.F."/>
        </authorList>
    </citation>
    <scope>NUCLEOTIDE SEQUENCE [LARGE SCALE GENOMIC DNA]</scope>
    <source>
        <strain evidence="1">8</strain>
        <tissue evidence="1">Leaf</tissue>
    </source>
</reference>
<dbReference type="InterPro" id="IPR032675">
    <property type="entry name" value="LRR_dom_sf"/>
</dbReference>
<gene>
    <name evidence="1" type="ORF">Gorai_019937</name>
</gene>
<evidence type="ECO:0000313" key="2">
    <source>
        <dbReference type="Proteomes" id="UP000593578"/>
    </source>
</evidence>
<feature type="non-terminal residue" evidence="1">
    <location>
        <position position="1"/>
    </location>
</feature>
<dbReference type="SUPFAM" id="SSF52058">
    <property type="entry name" value="L domain-like"/>
    <property type="match status" value="1"/>
</dbReference>
<name>A0A7J8PQ63_GOSRA</name>
<dbReference type="EMBL" id="JABEZZ010000007">
    <property type="protein sequence ID" value="MBA0591256.1"/>
    <property type="molecule type" value="Genomic_DNA"/>
</dbReference>
<feature type="non-terminal residue" evidence="1">
    <location>
        <position position="29"/>
    </location>
</feature>
<sequence length="29" mass="3352">NNALEGSIPREIENLTSLEDLYLDYNNLK</sequence>
<accession>A0A7J8PQ63</accession>
<evidence type="ECO:0000313" key="1">
    <source>
        <dbReference type="EMBL" id="MBA0591256.1"/>
    </source>
</evidence>
<dbReference type="Gene3D" id="3.80.10.10">
    <property type="entry name" value="Ribonuclease Inhibitor"/>
    <property type="match status" value="1"/>
</dbReference>
<comment type="caution">
    <text evidence="1">The sequence shown here is derived from an EMBL/GenBank/DDBJ whole genome shotgun (WGS) entry which is preliminary data.</text>
</comment>
<protein>
    <submittedName>
        <fullName evidence="1">Uncharacterized protein</fullName>
    </submittedName>
</protein>
<dbReference type="AlphaFoldDB" id="A0A7J8PQ63"/>
<dbReference type="Proteomes" id="UP000593578">
    <property type="component" value="Unassembled WGS sequence"/>
</dbReference>